<organism evidence="2">
    <name type="scientific">Lepeophtheirus salmonis</name>
    <name type="common">Salmon louse</name>
    <name type="synonym">Caligus salmonis</name>
    <dbReference type="NCBI Taxonomy" id="72036"/>
    <lineage>
        <taxon>Eukaryota</taxon>
        <taxon>Metazoa</taxon>
        <taxon>Ecdysozoa</taxon>
        <taxon>Arthropoda</taxon>
        <taxon>Crustacea</taxon>
        <taxon>Multicrustacea</taxon>
        <taxon>Hexanauplia</taxon>
        <taxon>Copepoda</taxon>
        <taxon>Siphonostomatoida</taxon>
        <taxon>Caligidae</taxon>
        <taxon>Lepeophtheirus</taxon>
    </lineage>
</organism>
<keyword evidence="1" id="KW-0472">Membrane</keyword>
<evidence type="ECO:0000313" key="2">
    <source>
        <dbReference type="EMBL" id="CDW24204.1"/>
    </source>
</evidence>
<proteinExistence type="predicted"/>
<protein>
    <submittedName>
        <fullName evidence="2">Uncharacterized protein</fullName>
    </submittedName>
</protein>
<reference evidence="2" key="1">
    <citation type="submission" date="2014-05" db="EMBL/GenBank/DDBJ databases">
        <authorList>
            <person name="Chronopoulou M."/>
        </authorList>
    </citation>
    <scope>NUCLEOTIDE SEQUENCE</scope>
    <source>
        <tissue evidence="2">Whole organism</tissue>
    </source>
</reference>
<dbReference type="AlphaFoldDB" id="A0A0K2TDU7"/>
<keyword evidence="1" id="KW-0812">Transmembrane</keyword>
<keyword evidence="1" id="KW-1133">Transmembrane helix</keyword>
<dbReference type="EMBL" id="HACA01006843">
    <property type="protein sequence ID" value="CDW24204.1"/>
    <property type="molecule type" value="Transcribed_RNA"/>
</dbReference>
<feature type="transmembrane region" description="Helical" evidence="1">
    <location>
        <begin position="53"/>
        <end position="72"/>
    </location>
</feature>
<evidence type="ECO:0000256" key="1">
    <source>
        <dbReference type="SAM" id="Phobius"/>
    </source>
</evidence>
<name>A0A0K2TDU7_LEPSM</name>
<feature type="transmembrane region" description="Helical" evidence="1">
    <location>
        <begin position="29"/>
        <end position="47"/>
    </location>
</feature>
<accession>A0A0K2TDU7</accession>
<sequence length="90" mass="10605">MILQVPISNYLVFFSGLTTTKRFNHSKSFLFLILPIFYTHFTTLHFLSSPIITSLHISFLGCHGFSSINHILHEIIRIFRRIANNRYYTE</sequence>